<keyword evidence="4 6" id="KW-0831">Ubiquinone biosynthesis</keyword>
<comment type="catalytic activity">
    <reaction evidence="6">
        <text>a 2-demethylmenaquinol + S-adenosyl-L-methionine = a menaquinol + S-adenosyl-L-homocysteine + H(+)</text>
        <dbReference type="Rhea" id="RHEA:42640"/>
        <dbReference type="Rhea" id="RHEA-COMP:9539"/>
        <dbReference type="Rhea" id="RHEA-COMP:9563"/>
        <dbReference type="ChEBI" id="CHEBI:15378"/>
        <dbReference type="ChEBI" id="CHEBI:18151"/>
        <dbReference type="ChEBI" id="CHEBI:55437"/>
        <dbReference type="ChEBI" id="CHEBI:57856"/>
        <dbReference type="ChEBI" id="CHEBI:59789"/>
        <dbReference type="EC" id="2.1.1.163"/>
    </reaction>
</comment>
<dbReference type="Pfam" id="PF01209">
    <property type="entry name" value="Ubie_methyltran"/>
    <property type="match status" value="1"/>
</dbReference>
<dbReference type="PROSITE" id="PS01183">
    <property type="entry name" value="UBIE_1"/>
    <property type="match status" value="1"/>
</dbReference>
<dbReference type="UniPathway" id="UPA00232"/>
<gene>
    <name evidence="6 8" type="primary">ubiE</name>
    <name evidence="8" type="ORF">MESMUL_05970</name>
</gene>
<evidence type="ECO:0000313" key="8">
    <source>
        <dbReference type="EMBL" id="GBO93243.1"/>
    </source>
</evidence>
<dbReference type="GO" id="GO:0009234">
    <property type="term" value="P:menaquinone biosynthetic process"/>
    <property type="evidence" value="ECO:0007669"/>
    <property type="project" value="UniProtKB-UniRule"/>
</dbReference>
<feature type="binding site" evidence="6">
    <location>
        <position position="102"/>
    </location>
    <ligand>
        <name>S-adenosyl-L-methionine</name>
        <dbReference type="ChEBI" id="CHEBI:59789"/>
    </ligand>
</feature>
<dbReference type="PANTHER" id="PTHR43591:SF24">
    <property type="entry name" value="2-METHOXY-6-POLYPRENYL-1,4-BENZOQUINOL METHYLASE, MITOCHONDRIAL"/>
    <property type="match status" value="1"/>
</dbReference>
<feature type="compositionally biased region" description="Polar residues" evidence="7">
    <location>
        <begin position="8"/>
        <end position="17"/>
    </location>
</feature>
<dbReference type="GO" id="GO:0008425">
    <property type="term" value="F:2-methoxy-6-polyprenyl-1,4-benzoquinol methyltransferase activity"/>
    <property type="evidence" value="ECO:0007669"/>
    <property type="project" value="UniProtKB-UniRule"/>
</dbReference>
<dbReference type="Gene3D" id="3.40.50.150">
    <property type="entry name" value="Vaccinia Virus protein VP39"/>
    <property type="match status" value="1"/>
</dbReference>
<reference evidence="8 9" key="1">
    <citation type="journal article" date="2018" name="Int. J. Syst. Evol. Microbiol.">
        <title>Mesosutterella multiformis gen. nov., sp. nov., a member of the family Sutterellaceae and Sutterella megalosphaeroides sp. nov., isolated from human faeces.</title>
        <authorList>
            <person name="Sakamoto M."/>
            <person name="Ikeyama N."/>
            <person name="Kunihiro T."/>
            <person name="Iino T."/>
            <person name="Yuki M."/>
            <person name="Ohkuma M."/>
        </authorList>
    </citation>
    <scope>NUCLEOTIDE SEQUENCE [LARGE SCALE GENOMIC DNA]</scope>
    <source>
        <strain evidence="8 9">4NBBH2</strain>
    </source>
</reference>
<dbReference type="InterPro" id="IPR029063">
    <property type="entry name" value="SAM-dependent_MTases_sf"/>
</dbReference>
<comment type="pathway">
    <text evidence="6">Quinol/quinone metabolism; menaquinone biosynthesis; menaquinol from 1,4-dihydroxy-2-naphthoate: step 2/2.</text>
</comment>
<keyword evidence="8" id="KW-0830">Ubiquinone</keyword>
<feature type="binding site" evidence="6">
    <location>
        <begin position="128"/>
        <end position="129"/>
    </location>
    <ligand>
        <name>S-adenosyl-L-methionine</name>
        <dbReference type="ChEBI" id="CHEBI:59789"/>
    </ligand>
</feature>
<keyword evidence="3 6" id="KW-0808">Transferase</keyword>
<dbReference type="EC" id="2.1.1.163" evidence="6"/>
<comment type="similarity">
    <text evidence="6">Belongs to the class I-like SAM-binding methyltransferase superfamily. MenG/UbiE family.</text>
</comment>
<sequence length="255" mass="29028">MTEKMPDQKNTGKNQTDFGFAEVKETDKEEKVREVFDSVAPKYDLMNDVLSFGMHRLWKHHTIAKAGVQKGWKVLDIASGTGDLALKFAQNAGPEGEVWATDINHEMLRLGAQRFRQEGVNCRVALCDCEQLPFPDNTFDVVTVSFGLRNMTHKDRALREMCRVTKPGGRAMVLEFSHCDRWLAPFYDFYSFKFMPWLGSKIAGDHDSYEYLVESIRRFPAQAEVAELMKTAGFSTVTWENLTFGICALHIGRKA</sequence>
<dbReference type="EC" id="2.1.1.201" evidence="6"/>
<feature type="region of interest" description="Disordered" evidence="7">
    <location>
        <begin position="1"/>
        <end position="22"/>
    </location>
</feature>
<keyword evidence="5 6" id="KW-0949">S-adenosyl-L-methionine</keyword>
<dbReference type="RefSeq" id="WP_022444205.1">
    <property type="nucleotide sequence ID" value="NZ_BGZJ01000001.1"/>
</dbReference>
<organism evidence="8 9">
    <name type="scientific">Mesosutterella multiformis</name>
    <dbReference type="NCBI Taxonomy" id="2259133"/>
    <lineage>
        <taxon>Bacteria</taxon>
        <taxon>Pseudomonadati</taxon>
        <taxon>Pseudomonadota</taxon>
        <taxon>Betaproteobacteria</taxon>
        <taxon>Burkholderiales</taxon>
        <taxon>Sutterellaceae</taxon>
        <taxon>Mesosutterella</taxon>
    </lineage>
</organism>
<evidence type="ECO:0000313" key="9">
    <source>
        <dbReference type="Proteomes" id="UP000266091"/>
    </source>
</evidence>
<evidence type="ECO:0000256" key="2">
    <source>
        <dbReference type="ARBA" id="ARBA00022603"/>
    </source>
</evidence>
<keyword evidence="9" id="KW-1185">Reference proteome</keyword>
<proteinExistence type="inferred from homology"/>
<dbReference type="GO" id="GO:0032259">
    <property type="term" value="P:methylation"/>
    <property type="evidence" value="ECO:0007669"/>
    <property type="project" value="UniProtKB-KW"/>
</dbReference>
<dbReference type="CDD" id="cd02440">
    <property type="entry name" value="AdoMet_MTases"/>
    <property type="match status" value="1"/>
</dbReference>
<comment type="catalytic activity">
    <reaction evidence="6">
        <text>a 2-methoxy-6-(all-trans-polyprenyl)benzene-1,4-diol + S-adenosyl-L-methionine = a 5-methoxy-2-methyl-3-(all-trans-polyprenyl)benzene-1,4-diol + S-adenosyl-L-homocysteine + H(+)</text>
        <dbReference type="Rhea" id="RHEA:28286"/>
        <dbReference type="Rhea" id="RHEA-COMP:10858"/>
        <dbReference type="Rhea" id="RHEA-COMP:10859"/>
        <dbReference type="ChEBI" id="CHEBI:15378"/>
        <dbReference type="ChEBI" id="CHEBI:57856"/>
        <dbReference type="ChEBI" id="CHEBI:59789"/>
        <dbReference type="ChEBI" id="CHEBI:84166"/>
        <dbReference type="ChEBI" id="CHEBI:84167"/>
        <dbReference type="EC" id="2.1.1.201"/>
    </reaction>
</comment>
<dbReference type="Proteomes" id="UP000266091">
    <property type="component" value="Unassembled WGS sequence"/>
</dbReference>
<keyword evidence="1 6" id="KW-0474">Menaquinone biosynthesis</keyword>
<evidence type="ECO:0000256" key="4">
    <source>
        <dbReference type="ARBA" id="ARBA00022688"/>
    </source>
</evidence>
<evidence type="ECO:0000256" key="5">
    <source>
        <dbReference type="ARBA" id="ARBA00022691"/>
    </source>
</evidence>
<feature type="binding site" evidence="6">
    <location>
        <position position="81"/>
    </location>
    <ligand>
        <name>S-adenosyl-L-methionine</name>
        <dbReference type="ChEBI" id="CHEBI:59789"/>
    </ligand>
</feature>
<dbReference type="PROSITE" id="PS01184">
    <property type="entry name" value="UBIE_2"/>
    <property type="match status" value="1"/>
</dbReference>
<dbReference type="HAMAP" id="MF_01813">
    <property type="entry name" value="MenG_UbiE_methyltr"/>
    <property type="match status" value="1"/>
</dbReference>
<dbReference type="InterPro" id="IPR004033">
    <property type="entry name" value="UbiE/COQ5_MeTrFase"/>
</dbReference>
<dbReference type="PANTHER" id="PTHR43591">
    <property type="entry name" value="METHYLTRANSFERASE"/>
    <property type="match status" value="1"/>
</dbReference>
<feature type="binding site" evidence="6">
    <location>
        <position position="145"/>
    </location>
    <ligand>
        <name>S-adenosyl-L-methionine</name>
        <dbReference type="ChEBI" id="CHEBI:59789"/>
    </ligand>
</feature>
<dbReference type="NCBIfam" id="TIGR01934">
    <property type="entry name" value="MenG_MenH_UbiE"/>
    <property type="match status" value="1"/>
</dbReference>
<comment type="function">
    <text evidence="6">Methyltransferase required for the conversion of demethylmenaquinol (DMKH2) to menaquinol (MKH2) and the conversion of 2-polyprenyl-6-methoxy-1,4-benzoquinol (DDMQH2) to 2-polyprenyl-3-methyl-6-methoxy-1,4-benzoquinol (DMQH2).</text>
</comment>
<evidence type="ECO:0000256" key="3">
    <source>
        <dbReference type="ARBA" id="ARBA00022679"/>
    </source>
</evidence>
<dbReference type="EMBL" id="BGZJ01000001">
    <property type="protein sequence ID" value="GBO93243.1"/>
    <property type="molecule type" value="Genomic_DNA"/>
</dbReference>
<keyword evidence="2 6" id="KW-0489">Methyltransferase</keyword>
<dbReference type="PROSITE" id="PS51608">
    <property type="entry name" value="SAM_MT_UBIE"/>
    <property type="match status" value="1"/>
</dbReference>
<dbReference type="UniPathway" id="UPA00079">
    <property type="reaction ID" value="UER00169"/>
</dbReference>
<name>A0A388SC80_9BURK</name>
<comment type="pathway">
    <text evidence="6">Cofactor biosynthesis; ubiquinone biosynthesis.</text>
</comment>
<evidence type="ECO:0000256" key="7">
    <source>
        <dbReference type="SAM" id="MobiDB-lite"/>
    </source>
</evidence>
<dbReference type="NCBIfam" id="NF001244">
    <property type="entry name" value="PRK00216.1-5"/>
    <property type="match status" value="1"/>
</dbReference>
<comment type="caution">
    <text evidence="8">The sequence shown here is derived from an EMBL/GenBank/DDBJ whole genome shotgun (WGS) entry which is preliminary data.</text>
</comment>
<dbReference type="AlphaFoldDB" id="A0A388SC80"/>
<accession>A0A401LKB4</accession>
<dbReference type="GO" id="GO:0043770">
    <property type="term" value="F:demethylmenaquinone methyltransferase activity"/>
    <property type="evidence" value="ECO:0007669"/>
    <property type="project" value="UniProtKB-UniRule"/>
</dbReference>
<dbReference type="GO" id="GO:0009060">
    <property type="term" value="P:aerobic respiration"/>
    <property type="evidence" value="ECO:0007669"/>
    <property type="project" value="UniProtKB-UniRule"/>
</dbReference>
<protein>
    <recommendedName>
        <fullName evidence="6">Ubiquinone/menaquinone biosynthesis C-methyltransferase UbiE</fullName>
        <ecNumber evidence="6">2.1.1.163</ecNumber>
        <ecNumber evidence="6">2.1.1.201</ecNumber>
    </recommendedName>
    <alternativeName>
        <fullName evidence="6">2-methoxy-6-polyprenyl-1,4-benzoquinol methylase</fullName>
    </alternativeName>
    <alternativeName>
        <fullName evidence="6">Demethylmenaquinone methyltransferase</fullName>
    </alternativeName>
</protein>
<dbReference type="SUPFAM" id="SSF53335">
    <property type="entry name" value="S-adenosyl-L-methionine-dependent methyltransferases"/>
    <property type="match status" value="1"/>
</dbReference>
<dbReference type="InterPro" id="IPR023576">
    <property type="entry name" value="UbiE/COQ5_MeTrFase_CS"/>
</dbReference>
<evidence type="ECO:0000256" key="6">
    <source>
        <dbReference type="HAMAP-Rule" id="MF_01813"/>
    </source>
</evidence>
<evidence type="ECO:0000256" key="1">
    <source>
        <dbReference type="ARBA" id="ARBA00022428"/>
    </source>
</evidence>
<accession>A0A388SC80</accession>